<reference evidence="1" key="1">
    <citation type="submission" date="2020-07" db="EMBL/GenBank/DDBJ databases">
        <title>Multicomponent nature underlies the extraordinary mechanical properties of spider dragline silk.</title>
        <authorList>
            <person name="Kono N."/>
            <person name="Nakamura H."/>
            <person name="Mori M."/>
            <person name="Yoshida Y."/>
            <person name="Ohtoshi R."/>
            <person name="Malay A.D."/>
            <person name="Moran D.A.P."/>
            <person name="Tomita M."/>
            <person name="Numata K."/>
            <person name="Arakawa K."/>
        </authorList>
    </citation>
    <scope>NUCLEOTIDE SEQUENCE</scope>
</reference>
<dbReference type="AlphaFoldDB" id="A0A8X6FFH3"/>
<accession>A0A8X6FFH3</accession>
<evidence type="ECO:0000313" key="2">
    <source>
        <dbReference type="Proteomes" id="UP000887116"/>
    </source>
</evidence>
<protein>
    <submittedName>
        <fullName evidence="1">Uncharacterized protein</fullName>
    </submittedName>
</protein>
<keyword evidence="2" id="KW-1185">Reference proteome</keyword>
<organism evidence="1 2">
    <name type="scientific">Trichonephila clavata</name>
    <name type="common">Joro spider</name>
    <name type="synonym">Nephila clavata</name>
    <dbReference type="NCBI Taxonomy" id="2740835"/>
    <lineage>
        <taxon>Eukaryota</taxon>
        <taxon>Metazoa</taxon>
        <taxon>Ecdysozoa</taxon>
        <taxon>Arthropoda</taxon>
        <taxon>Chelicerata</taxon>
        <taxon>Arachnida</taxon>
        <taxon>Araneae</taxon>
        <taxon>Araneomorphae</taxon>
        <taxon>Entelegynae</taxon>
        <taxon>Araneoidea</taxon>
        <taxon>Nephilidae</taxon>
        <taxon>Trichonephila</taxon>
    </lineage>
</organism>
<sequence length="346" mass="39075">MWFQLALSMDAPVLGILVGMDNLLYFRILDIASLLGKKNGTMFAKCFSNDIILGNHVLPPTQKYPKRTARVQLVTRNAALHIIGRKNNKLAKKLSNALETRYAYVQGKRTFESSYKQSPKLHVVDYPNKNTLKVAQWIREFTQDLELQRKRDFEFLRQYVWSVSLESGMYNKEEAGNHVINKDGMMEETVEYTIEEGGVPNAENAMEGVTNIGENVSMEGVSNSGENSIDQGEVNNAEHVSMEGVYNAKHAMEGVNNSGENISMELVNNSQENVSMEGVNNIGGNVFVEENRNDGAESLFQMITESAFKSYLNNNQDEFEIFTQIPHTIHFTRTLNSRIMIVVPDE</sequence>
<dbReference type="EMBL" id="BMAO01002158">
    <property type="protein sequence ID" value="GFQ78697.1"/>
    <property type="molecule type" value="Genomic_DNA"/>
</dbReference>
<name>A0A8X6FFH3_TRICU</name>
<dbReference type="Proteomes" id="UP000887116">
    <property type="component" value="Unassembled WGS sequence"/>
</dbReference>
<evidence type="ECO:0000313" key="1">
    <source>
        <dbReference type="EMBL" id="GFQ78697.1"/>
    </source>
</evidence>
<gene>
    <name evidence="1" type="ORF">TNCT_320171</name>
</gene>
<proteinExistence type="predicted"/>
<comment type="caution">
    <text evidence="1">The sequence shown here is derived from an EMBL/GenBank/DDBJ whole genome shotgun (WGS) entry which is preliminary data.</text>
</comment>